<organism evidence="1 2">
    <name type="scientific">Breznakiella homolactica</name>
    <dbReference type="NCBI Taxonomy" id="2798577"/>
    <lineage>
        <taxon>Bacteria</taxon>
        <taxon>Pseudomonadati</taxon>
        <taxon>Spirochaetota</taxon>
        <taxon>Spirochaetia</taxon>
        <taxon>Spirochaetales</taxon>
        <taxon>Breznakiellaceae</taxon>
        <taxon>Breznakiella</taxon>
    </lineage>
</organism>
<gene>
    <name evidence="1" type="ORF">JFL75_19045</name>
</gene>
<protein>
    <submittedName>
        <fullName evidence="1">DUF1257 domain-containing protein</fullName>
    </submittedName>
</protein>
<dbReference type="InterPro" id="IPR009666">
    <property type="entry name" value="Uncharacterised_Ycf35"/>
</dbReference>
<accession>A0A7T8B9Z3</accession>
<dbReference type="KEGG" id="bhc:JFL75_19045"/>
<dbReference type="EMBL" id="CP067089">
    <property type="protein sequence ID" value="QQO09002.1"/>
    <property type="molecule type" value="Genomic_DNA"/>
</dbReference>
<dbReference type="Proteomes" id="UP000595917">
    <property type="component" value="Chromosome"/>
</dbReference>
<evidence type="ECO:0000313" key="2">
    <source>
        <dbReference type="Proteomes" id="UP000595917"/>
    </source>
</evidence>
<proteinExistence type="predicted"/>
<keyword evidence="2" id="KW-1185">Reference proteome</keyword>
<dbReference type="PANTHER" id="PTHR39638">
    <property type="entry name" value="YCF35"/>
    <property type="match status" value="1"/>
</dbReference>
<dbReference type="RefSeq" id="WP_215626307.1">
    <property type="nucleotide sequence ID" value="NZ_CP067089.2"/>
</dbReference>
<reference evidence="1" key="1">
    <citation type="submission" date="2021-01" db="EMBL/GenBank/DDBJ databases">
        <title>Description of Breznakiella homolactica.</title>
        <authorList>
            <person name="Song Y."/>
            <person name="Brune A."/>
        </authorList>
    </citation>
    <scope>NUCLEOTIDE SEQUENCE</scope>
    <source>
        <strain evidence="1">RmG30</strain>
    </source>
</reference>
<dbReference type="PANTHER" id="PTHR39638:SF2">
    <property type="entry name" value="YCF35"/>
    <property type="match status" value="1"/>
</dbReference>
<sequence length="135" mass="15619">MSHIAKVDTQIKDLAMLKQALTVLGIQYNEAEQGQTITLKGYGKNEIIEDCIMEIKTGSSYSIGIRQKDKGYEVAADWWAIETFTGQKQEEIMNRITRQYAYETVMDKIRGMGYSVVQEEQDTKENLRITVRRWD</sequence>
<evidence type="ECO:0000313" key="1">
    <source>
        <dbReference type="EMBL" id="QQO09002.1"/>
    </source>
</evidence>
<dbReference type="Pfam" id="PF06868">
    <property type="entry name" value="DUF1257"/>
    <property type="match status" value="1"/>
</dbReference>
<name>A0A7T8B9Z3_9SPIR</name>
<dbReference type="AlphaFoldDB" id="A0A7T8B9Z3"/>